<dbReference type="InterPro" id="IPR021474">
    <property type="entry name" value="DUF3127"/>
</dbReference>
<accession>A0A521EEW5</accession>
<keyword evidence="3" id="KW-1185">Reference proteome</keyword>
<dbReference type="Proteomes" id="UP000315971">
    <property type="component" value="Unassembled WGS sequence"/>
</dbReference>
<gene>
    <name evidence="2" type="ORF">SAMN06265350_11416</name>
</gene>
<sequence>MEIKGKVHEISPVMNVTETFKKRELVIEFAENPAYPEFVKFEAIQDKVSLFDKCKVGEFVEVAFNLKGRAWTDKAGKTSYFNTLQVWKLTSLGADAGAPIQEEAPSFSAPNISSPSDDDDLPF</sequence>
<dbReference type="RefSeq" id="WP_142604698.1">
    <property type="nucleotide sequence ID" value="NZ_FXSZ01000014.1"/>
</dbReference>
<evidence type="ECO:0000313" key="3">
    <source>
        <dbReference type="Proteomes" id="UP000315971"/>
    </source>
</evidence>
<protein>
    <recommendedName>
        <fullName evidence="4">DUF3127 domain-containing protein</fullName>
    </recommendedName>
</protein>
<proteinExistence type="predicted"/>
<evidence type="ECO:0000313" key="2">
    <source>
        <dbReference type="EMBL" id="SMO82457.1"/>
    </source>
</evidence>
<name>A0A521EEW5_9SPHI</name>
<organism evidence="2 3">
    <name type="scientific">Solitalea koreensis</name>
    <dbReference type="NCBI Taxonomy" id="543615"/>
    <lineage>
        <taxon>Bacteria</taxon>
        <taxon>Pseudomonadati</taxon>
        <taxon>Bacteroidota</taxon>
        <taxon>Sphingobacteriia</taxon>
        <taxon>Sphingobacteriales</taxon>
        <taxon>Sphingobacteriaceae</taxon>
        <taxon>Solitalea</taxon>
    </lineage>
</organism>
<dbReference type="AlphaFoldDB" id="A0A521EEW5"/>
<dbReference type="Pfam" id="PF11325">
    <property type="entry name" value="DUF3127"/>
    <property type="match status" value="1"/>
</dbReference>
<reference evidence="2 3" key="1">
    <citation type="submission" date="2017-05" db="EMBL/GenBank/DDBJ databases">
        <authorList>
            <person name="Varghese N."/>
            <person name="Submissions S."/>
        </authorList>
    </citation>
    <scope>NUCLEOTIDE SEQUENCE [LARGE SCALE GENOMIC DNA]</scope>
    <source>
        <strain evidence="2 3">DSM 21342</strain>
    </source>
</reference>
<dbReference type="OrthoDB" id="598142at2"/>
<dbReference type="EMBL" id="FXSZ01000014">
    <property type="protein sequence ID" value="SMO82457.1"/>
    <property type="molecule type" value="Genomic_DNA"/>
</dbReference>
<feature type="region of interest" description="Disordered" evidence="1">
    <location>
        <begin position="103"/>
        <end position="123"/>
    </location>
</feature>
<evidence type="ECO:0008006" key="4">
    <source>
        <dbReference type="Google" id="ProtNLM"/>
    </source>
</evidence>
<evidence type="ECO:0000256" key="1">
    <source>
        <dbReference type="SAM" id="MobiDB-lite"/>
    </source>
</evidence>